<keyword evidence="3" id="KW-1185">Reference proteome</keyword>
<feature type="compositionally biased region" description="Polar residues" evidence="1">
    <location>
        <begin position="317"/>
        <end position="327"/>
    </location>
</feature>
<name>A0AAD6X9K6_9AGAR</name>
<feature type="region of interest" description="Disordered" evidence="1">
    <location>
        <begin position="281"/>
        <end position="303"/>
    </location>
</feature>
<dbReference type="AlphaFoldDB" id="A0AAD6X9K6"/>
<organism evidence="2 3">
    <name type="scientific">Mycena alexandri</name>
    <dbReference type="NCBI Taxonomy" id="1745969"/>
    <lineage>
        <taxon>Eukaryota</taxon>
        <taxon>Fungi</taxon>
        <taxon>Dikarya</taxon>
        <taxon>Basidiomycota</taxon>
        <taxon>Agaricomycotina</taxon>
        <taxon>Agaricomycetes</taxon>
        <taxon>Agaricomycetidae</taxon>
        <taxon>Agaricales</taxon>
        <taxon>Marasmiineae</taxon>
        <taxon>Mycenaceae</taxon>
        <taxon>Mycena</taxon>
    </lineage>
</organism>
<protein>
    <submittedName>
        <fullName evidence="2">Uncharacterized protein</fullName>
    </submittedName>
</protein>
<reference evidence="2" key="1">
    <citation type="submission" date="2023-03" db="EMBL/GenBank/DDBJ databases">
        <title>Massive genome expansion in bonnet fungi (Mycena s.s.) driven by repeated elements and novel gene families across ecological guilds.</title>
        <authorList>
            <consortium name="Lawrence Berkeley National Laboratory"/>
            <person name="Harder C.B."/>
            <person name="Miyauchi S."/>
            <person name="Viragh M."/>
            <person name="Kuo A."/>
            <person name="Thoen E."/>
            <person name="Andreopoulos B."/>
            <person name="Lu D."/>
            <person name="Skrede I."/>
            <person name="Drula E."/>
            <person name="Henrissat B."/>
            <person name="Morin E."/>
            <person name="Kohler A."/>
            <person name="Barry K."/>
            <person name="LaButti K."/>
            <person name="Morin E."/>
            <person name="Salamov A."/>
            <person name="Lipzen A."/>
            <person name="Mereny Z."/>
            <person name="Hegedus B."/>
            <person name="Baldrian P."/>
            <person name="Stursova M."/>
            <person name="Weitz H."/>
            <person name="Taylor A."/>
            <person name="Grigoriev I.V."/>
            <person name="Nagy L.G."/>
            <person name="Martin F."/>
            <person name="Kauserud H."/>
        </authorList>
    </citation>
    <scope>NUCLEOTIDE SEQUENCE</scope>
    <source>
        <strain evidence="2">CBHHK200</strain>
    </source>
</reference>
<accession>A0AAD6X9K6</accession>
<dbReference type="Proteomes" id="UP001218188">
    <property type="component" value="Unassembled WGS sequence"/>
</dbReference>
<dbReference type="EMBL" id="JARJCM010000015">
    <property type="protein sequence ID" value="KAJ7041692.1"/>
    <property type="molecule type" value="Genomic_DNA"/>
</dbReference>
<gene>
    <name evidence="2" type="ORF">C8F04DRAFT_1176789</name>
</gene>
<evidence type="ECO:0000256" key="1">
    <source>
        <dbReference type="SAM" id="MobiDB-lite"/>
    </source>
</evidence>
<feature type="region of interest" description="Disordered" evidence="1">
    <location>
        <begin position="1"/>
        <end position="45"/>
    </location>
</feature>
<sequence length="573" mass="60148">MTELNNAPRAQPTTRASVNPPAPAPPSHDEPDRAQPPADEPVQAPLSPRAQVNTAILAFGAALGAANAFALSLDGIPLNILPLTIAQLCASLEDLTVAGVEVSSAISVALAPTDPDANPAVPNDKDFLSFSAPWIAGNLYGVVPLAPLTAIPDRDEKWFAITRGRYVGLTTNSAISINAVTGVPSGLSDRCASQAEALQHFNVALAAHAVAFNILSRVPDLSTRIGKSELQCPNVQYLNVQMSSLDAPKLPSSTRQSSDLTSYAFLSHALPFQPIPLPSLPFPPTHHTSPPMSGPPPPYIDPVDELLADLTRLRVASTDTSSPTHPNASARFSRSPPPLRLASSSATTVSVPSSPLRAPSTPSRPNRVYAYSSPTQSGITAAWSEAAAATQGVSGGGAHRVVKLNKKPRRKNAASDAECQVKGARPALHQGYPTQAAAVAAFEYAVARGWTRVSGSLSVSSQVTFRVEQAPLGSLPTPTSLTGEPSPLAIGGDIDGSCLEVGLNTIGLSCATYQSFPTKSRAILEFQEALEKGFVKLPGDFLAATLSRYLSGRKFRLGVTRHFFDGRHSPRFG</sequence>
<feature type="region of interest" description="Disordered" evidence="1">
    <location>
        <begin position="317"/>
        <end position="365"/>
    </location>
</feature>
<evidence type="ECO:0000313" key="2">
    <source>
        <dbReference type="EMBL" id="KAJ7041692.1"/>
    </source>
</evidence>
<proteinExistence type="predicted"/>
<feature type="compositionally biased region" description="Low complexity" evidence="1">
    <location>
        <begin position="328"/>
        <end position="356"/>
    </location>
</feature>
<comment type="caution">
    <text evidence="2">The sequence shown here is derived from an EMBL/GenBank/DDBJ whole genome shotgun (WGS) entry which is preliminary data.</text>
</comment>
<evidence type="ECO:0000313" key="3">
    <source>
        <dbReference type="Proteomes" id="UP001218188"/>
    </source>
</evidence>